<feature type="transmembrane region" description="Helical" evidence="1">
    <location>
        <begin position="67"/>
        <end position="87"/>
    </location>
</feature>
<dbReference type="RefSeq" id="WP_324273350.1">
    <property type="nucleotide sequence ID" value="NZ_CP141261.1"/>
</dbReference>
<organism evidence="2 3">
    <name type="scientific">Blastococcus brunescens</name>
    <dbReference type="NCBI Taxonomy" id="1564165"/>
    <lineage>
        <taxon>Bacteria</taxon>
        <taxon>Bacillati</taxon>
        <taxon>Actinomycetota</taxon>
        <taxon>Actinomycetes</taxon>
        <taxon>Geodermatophilales</taxon>
        <taxon>Geodermatophilaceae</taxon>
        <taxon>Blastococcus</taxon>
    </lineage>
</organism>
<accession>A0ABZ1ATT9</accession>
<sequence>MTLRLIGQGGTVPVREPVIRALANENLPVTLGWILAVLVAVVYAAVELYRWRAKRAQDLARQPLALVLVRIALITVVALGVTAILSVDRALAAAIDLAGIPYAVPLVVVLLLVVTFVLSRTSFGRHMYAVGATPRPPAARAST</sequence>
<evidence type="ECO:0000313" key="2">
    <source>
        <dbReference type="EMBL" id="WRL61992.1"/>
    </source>
</evidence>
<reference evidence="2 3" key="1">
    <citation type="submission" date="2023-12" db="EMBL/GenBank/DDBJ databases">
        <title>Blastococcus brunescens sp. nov., an actonobacterium isolated from sandstone collected in sahara desert.</title>
        <authorList>
            <person name="Gtari M."/>
            <person name="Ghodhbane F."/>
        </authorList>
    </citation>
    <scope>NUCLEOTIDE SEQUENCE [LARGE SCALE GENOMIC DNA]</scope>
    <source>
        <strain evidence="2 3">BMG 8361</strain>
    </source>
</reference>
<keyword evidence="1" id="KW-0472">Membrane</keyword>
<feature type="transmembrane region" description="Helical" evidence="1">
    <location>
        <begin position="99"/>
        <end position="118"/>
    </location>
</feature>
<evidence type="ECO:0000256" key="1">
    <source>
        <dbReference type="SAM" id="Phobius"/>
    </source>
</evidence>
<proteinExistence type="predicted"/>
<protein>
    <recommendedName>
        <fullName evidence="4">DUF2975 domain-containing protein</fullName>
    </recommendedName>
</protein>
<name>A0ABZ1ATT9_9ACTN</name>
<evidence type="ECO:0000313" key="3">
    <source>
        <dbReference type="Proteomes" id="UP001324287"/>
    </source>
</evidence>
<dbReference type="EMBL" id="CP141261">
    <property type="protein sequence ID" value="WRL61992.1"/>
    <property type="molecule type" value="Genomic_DNA"/>
</dbReference>
<keyword evidence="3" id="KW-1185">Reference proteome</keyword>
<keyword evidence="1" id="KW-1133">Transmembrane helix</keyword>
<gene>
    <name evidence="2" type="ORF">U6N30_18105</name>
</gene>
<keyword evidence="1" id="KW-0812">Transmembrane</keyword>
<feature type="transmembrane region" description="Helical" evidence="1">
    <location>
        <begin position="27"/>
        <end position="46"/>
    </location>
</feature>
<dbReference type="Proteomes" id="UP001324287">
    <property type="component" value="Chromosome"/>
</dbReference>
<evidence type="ECO:0008006" key="4">
    <source>
        <dbReference type="Google" id="ProtNLM"/>
    </source>
</evidence>